<evidence type="ECO:0000313" key="1">
    <source>
        <dbReference type="EMBL" id="KAI7995814.1"/>
    </source>
</evidence>
<gene>
    <name evidence="1" type="ORF">LOK49_LG11G01536</name>
</gene>
<accession>A0ACC0G4H5</accession>
<name>A0ACC0G4H5_9ERIC</name>
<organism evidence="1 2">
    <name type="scientific">Camellia lanceoleosa</name>
    <dbReference type="NCBI Taxonomy" id="1840588"/>
    <lineage>
        <taxon>Eukaryota</taxon>
        <taxon>Viridiplantae</taxon>
        <taxon>Streptophyta</taxon>
        <taxon>Embryophyta</taxon>
        <taxon>Tracheophyta</taxon>
        <taxon>Spermatophyta</taxon>
        <taxon>Magnoliopsida</taxon>
        <taxon>eudicotyledons</taxon>
        <taxon>Gunneridae</taxon>
        <taxon>Pentapetalae</taxon>
        <taxon>asterids</taxon>
        <taxon>Ericales</taxon>
        <taxon>Theaceae</taxon>
        <taxon>Camellia</taxon>
    </lineage>
</organism>
<proteinExistence type="predicted"/>
<dbReference type="EMBL" id="CM045769">
    <property type="protein sequence ID" value="KAI7995814.1"/>
    <property type="molecule type" value="Genomic_DNA"/>
</dbReference>
<reference evidence="1 2" key="1">
    <citation type="journal article" date="2022" name="Plant J.">
        <title>Chromosome-level genome of Camellia lanceoleosa provides a valuable resource for understanding genome evolution and self-incompatibility.</title>
        <authorList>
            <person name="Gong W."/>
            <person name="Xiao S."/>
            <person name="Wang L."/>
            <person name="Liao Z."/>
            <person name="Chang Y."/>
            <person name="Mo W."/>
            <person name="Hu G."/>
            <person name="Li W."/>
            <person name="Zhao G."/>
            <person name="Zhu H."/>
            <person name="Hu X."/>
            <person name="Ji K."/>
            <person name="Xiang X."/>
            <person name="Song Q."/>
            <person name="Yuan D."/>
            <person name="Jin S."/>
            <person name="Zhang L."/>
        </authorList>
    </citation>
    <scope>NUCLEOTIDE SEQUENCE [LARGE SCALE GENOMIC DNA]</scope>
    <source>
        <strain evidence="1">SQ_2022a</strain>
    </source>
</reference>
<evidence type="ECO:0000313" key="2">
    <source>
        <dbReference type="Proteomes" id="UP001060215"/>
    </source>
</evidence>
<dbReference type="Proteomes" id="UP001060215">
    <property type="component" value="Chromosome 12"/>
</dbReference>
<comment type="caution">
    <text evidence="1">The sequence shown here is derived from an EMBL/GenBank/DDBJ whole genome shotgun (WGS) entry which is preliminary data.</text>
</comment>
<protein>
    <submittedName>
        <fullName evidence="1">Dual specificity protein phosphatase 1</fullName>
    </submittedName>
</protein>
<keyword evidence="2" id="KW-1185">Reference proteome</keyword>
<sequence length="261" mass="29709">MNRIDEIYRERIAALWRAMYATRCIRDDSANNKSALKSLNVTHILTVASSLAPAHPNDFIYKIIDIPDREDVNIAQYFDECFNFIDEAKRMGGGVLVHCFVGRSRRYINPFHFNFHFHFHNKQRKKETMKLVLLTALLVFMVSQCCDILRVSADIGTATSYDPPYLPTRCGGYSQDQFPEDGYFAGTSDGLWDNGAACGRRYRIRCISGLKRPCKDSSIVVQVVDFCKYSPCPSTLLLSNKAFDAISRFPNAKINVEYAQV</sequence>